<protein>
    <submittedName>
        <fullName evidence="2">Uncharacterized protein</fullName>
    </submittedName>
</protein>
<organism evidence="2 3">
    <name type="scientific">Coemansia erecta</name>
    <dbReference type="NCBI Taxonomy" id="147472"/>
    <lineage>
        <taxon>Eukaryota</taxon>
        <taxon>Fungi</taxon>
        <taxon>Fungi incertae sedis</taxon>
        <taxon>Zoopagomycota</taxon>
        <taxon>Kickxellomycotina</taxon>
        <taxon>Kickxellomycetes</taxon>
        <taxon>Kickxellales</taxon>
        <taxon>Kickxellaceae</taxon>
        <taxon>Coemansia</taxon>
    </lineage>
</organism>
<evidence type="ECO:0000313" key="2">
    <source>
        <dbReference type="EMBL" id="KAJ1723493.1"/>
    </source>
</evidence>
<evidence type="ECO:0000256" key="1">
    <source>
        <dbReference type="SAM" id="MobiDB-lite"/>
    </source>
</evidence>
<dbReference type="Proteomes" id="UP001149813">
    <property type="component" value="Unassembled WGS sequence"/>
</dbReference>
<name>A0A9W8CTS7_9FUNG</name>
<dbReference type="EMBL" id="JANBOJ010000064">
    <property type="protein sequence ID" value="KAJ1723493.1"/>
    <property type="molecule type" value="Genomic_DNA"/>
</dbReference>
<feature type="region of interest" description="Disordered" evidence="1">
    <location>
        <begin position="1"/>
        <end position="27"/>
    </location>
</feature>
<feature type="compositionally biased region" description="Polar residues" evidence="1">
    <location>
        <begin position="1"/>
        <end position="12"/>
    </location>
</feature>
<gene>
    <name evidence="2" type="ORF">LPJ53_002150</name>
</gene>
<sequence>MSKQSAATTESKPYNDETRPLLQFRPYCPPPAPLSPEDIIQRKRSLGIMSLYTEDGDSLSALSMSFSSILGTDADDEAECRKRGKESEGGVICGAWPLCRLPKPCR</sequence>
<keyword evidence="3" id="KW-1185">Reference proteome</keyword>
<proteinExistence type="predicted"/>
<accession>A0A9W8CTS7</accession>
<reference evidence="2" key="1">
    <citation type="submission" date="2022-07" db="EMBL/GenBank/DDBJ databases">
        <title>Phylogenomic reconstructions and comparative analyses of Kickxellomycotina fungi.</title>
        <authorList>
            <person name="Reynolds N.K."/>
            <person name="Stajich J.E."/>
            <person name="Barry K."/>
            <person name="Grigoriev I.V."/>
            <person name="Crous P."/>
            <person name="Smith M.E."/>
        </authorList>
    </citation>
    <scope>NUCLEOTIDE SEQUENCE</scope>
    <source>
        <strain evidence="2">NBRC 32514</strain>
    </source>
</reference>
<evidence type="ECO:0000313" key="3">
    <source>
        <dbReference type="Proteomes" id="UP001149813"/>
    </source>
</evidence>
<comment type="caution">
    <text evidence="2">The sequence shown here is derived from an EMBL/GenBank/DDBJ whole genome shotgun (WGS) entry which is preliminary data.</text>
</comment>
<dbReference type="AlphaFoldDB" id="A0A9W8CTS7"/>
<dbReference type="OrthoDB" id="5578025at2759"/>